<reference evidence="4" key="1">
    <citation type="submission" date="2017-04" db="EMBL/GenBank/DDBJ databases">
        <authorList>
            <person name="Varghese N."/>
            <person name="Submissions S."/>
        </authorList>
    </citation>
    <scope>NUCLEOTIDE SEQUENCE [LARGE SCALE GENOMIC DNA]</scope>
    <source>
        <strain evidence="4">DSM 21500</strain>
    </source>
</reference>
<proteinExistence type="predicted"/>
<dbReference type="RefSeq" id="WP_084099344.1">
    <property type="nucleotide sequence ID" value="NZ_FWXK01000007.1"/>
</dbReference>
<keyword evidence="4" id="KW-1185">Reference proteome</keyword>
<sequence>MSDNETSNSEVETQESQSKETNTDSNSQKSSSTEDQNLKKDGIQDYQFELSLNDAKEKFEDTVDDQNIKIKEVNFDDDRGTYYYEVTGFDKTNEYDVKIDAETGEILENKQEKEDDQAVALEFDQIKTPEEAMKDALNQVDNGRVEGWELTNENGRAIYEIALIDQDDLEIPAFKNE</sequence>
<evidence type="ECO:0000313" key="3">
    <source>
        <dbReference type="EMBL" id="SMC45554.1"/>
    </source>
</evidence>
<evidence type="ECO:0000313" key="4">
    <source>
        <dbReference type="Proteomes" id="UP000243884"/>
    </source>
</evidence>
<dbReference type="OrthoDB" id="2166913at2"/>
<dbReference type="STRING" id="371602.SAMN04487984_1227"/>
<feature type="region of interest" description="Disordered" evidence="1">
    <location>
        <begin position="1"/>
        <end position="42"/>
    </location>
</feature>
<keyword evidence="3" id="KW-0966">Cell projection</keyword>
<dbReference type="EMBL" id="FWXK01000007">
    <property type="protein sequence ID" value="SMC45554.1"/>
    <property type="molecule type" value="Genomic_DNA"/>
</dbReference>
<dbReference type="Pfam" id="PF03413">
    <property type="entry name" value="PepSY"/>
    <property type="match status" value="2"/>
</dbReference>
<protein>
    <submittedName>
        <fullName evidence="3">Flagellin D3 domain-containing protein</fullName>
    </submittedName>
</protein>
<feature type="domain" description="PepSY" evidence="2">
    <location>
        <begin position="128"/>
        <end position="166"/>
    </location>
</feature>
<feature type="domain" description="PepSY" evidence="2">
    <location>
        <begin position="50"/>
        <end position="108"/>
    </location>
</feature>
<feature type="compositionally biased region" description="Polar residues" evidence="1">
    <location>
        <begin position="1"/>
        <end position="16"/>
    </location>
</feature>
<organism evidence="3 4">
    <name type="scientific">Aerococcus suis</name>
    <dbReference type="NCBI Taxonomy" id="371602"/>
    <lineage>
        <taxon>Bacteria</taxon>
        <taxon>Bacillati</taxon>
        <taxon>Bacillota</taxon>
        <taxon>Bacilli</taxon>
        <taxon>Lactobacillales</taxon>
        <taxon>Aerococcaceae</taxon>
        <taxon>Aerococcus</taxon>
    </lineage>
</organism>
<dbReference type="InterPro" id="IPR025711">
    <property type="entry name" value="PepSY"/>
</dbReference>
<evidence type="ECO:0000256" key="1">
    <source>
        <dbReference type="SAM" id="MobiDB-lite"/>
    </source>
</evidence>
<feature type="compositionally biased region" description="Polar residues" evidence="1">
    <location>
        <begin position="23"/>
        <end position="35"/>
    </location>
</feature>
<gene>
    <name evidence="3" type="ORF">SAMN04487984_1227</name>
</gene>
<keyword evidence="3" id="KW-0969">Cilium</keyword>
<keyword evidence="3" id="KW-0282">Flagellum</keyword>
<dbReference type="Proteomes" id="UP000243884">
    <property type="component" value="Unassembled WGS sequence"/>
</dbReference>
<dbReference type="AlphaFoldDB" id="A0A1W1ZAW5"/>
<evidence type="ECO:0000259" key="2">
    <source>
        <dbReference type="Pfam" id="PF03413"/>
    </source>
</evidence>
<accession>A0A1W1ZAW5</accession>
<dbReference type="Gene3D" id="3.10.450.40">
    <property type="match status" value="2"/>
</dbReference>
<name>A0A1W1ZAW5_9LACT</name>